<reference evidence="9" key="1">
    <citation type="submission" date="2019-10" db="EMBL/GenBank/DDBJ databases">
        <authorList>
            <consortium name="DOE Joint Genome Institute"/>
            <person name="Kuo A."/>
            <person name="Miyauchi S."/>
            <person name="Kiss E."/>
            <person name="Drula E."/>
            <person name="Kohler A."/>
            <person name="Sanchez-Garcia M."/>
            <person name="Andreopoulos B."/>
            <person name="Barry K.W."/>
            <person name="Bonito G."/>
            <person name="Buee M."/>
            <person name="Carver A."/>
            <person name="Chen C."/>
            <person name="Cichocki N."/>
            <person name="Clum A."/>
            <person name="Culley D."/>
            <person name="Crous P.W."/>
            <person name="Fauchery L."/>
            <person name="Girlanda M."/>
            <person name="Hayes R."/>
            <person name="Keri Z."/>
            <person name="LaButti K."/>
            <person name="Lipzen A."/>
            <person name="Lombard V."/>
            <person name="Magnuson J."/>
            <person name="Maillard F."/>
            <person name="Morin E."/>
            <person name="Murat C."/>
            <person name="Nolan M."/>
            <person name="Ohm R."/>
            <person name="Pangilinan J."/>
            <person name="Pereira M."/>
            <person name="Perotto S."/>
            <person name="Peter M."/>
            <person name="Riley R."/>
            <person name="Sitrit Y."/>
            <person name="Stielow B."/>
            <person name="Szollosi G."/>
            <person name="Zifcakova L."/>
            <person name="Stursova M."/>
            <person name="Spatafora J.W."/>
            <person name="Tedersoo L."/>
            <person name="Vaario L.-M."/>
            <person name="Yamada A."/>
            <person name="Yan M."/>
            <person name="Wang P."/>
            <person name="Xu J."/>
            <person name="Bruns T."/>
            <person name="Baldrian P."/>
            <person name="Vilgalys R."/>
            <person name="Henrissat B."/>
            <person name="Grigoriev I.V."/>
            <person name="Hibbett D."/>
            <person name="Nagy L.G."/>
            <person name="Martin F.M."/>
        </authorList>
    </citation>
    <scope>NUCLEOTIDE SEQUENCE</scope>
    <source>
        <strain evidence="9">Prilba</strain>
    </source>
</reference>
<dbReference type="AlphaFoldDB" id="A0A9P5MPR8"/>
<dbReference type="GO" id="GO:0008270">
    <property type="term" value="F:zinc ion binding"/>
    <property type="evidence" value="ECO:0007669"/>
    <property type="project" value="UniProtKB-KW"/>
</dbReference>
<accession>A0A9P5MPR8</accession>
<reference evidence="9" key="2">
    <citation type="journal article" date="2020" name="Nat. Commun.">
        <title>Large-scale genome sequencing of mycorrhizal fungi provides insights into the early evolution of symbiotic traits.</title>
        <authorList>
            <person name="Miyauchi S."/>
            <person name="Kiss E."/>
            <person name="Kuo A."/>
            <person name="Drula E."/>
            <person name="Kohler A."/>
            <person name="Sanchez-Garcia M."/>
            <person name="Morin E."/>
            <person name="Andreopoulos B."/>
            <person name="Barry K.W."/>
            <person name="Bonito G."/>
            <person name="Buee M."/>
            <person name="Carver A."/>
            <person name="Chen C."/>
            <person name="Cichocki N."/>
            <person name="Clum A."/>
            <person name="Culley D."/>
            <person name="Crous P.W."/>
            <person name="Fauchery L."/>
            <person name="Girlanda M."/>
            <person name="Hayes R.D."/>
            <person name="Keri Z."/>
            <person name="LaButti K."/>
            <person name="Lipzen A."/>
            <person name="Lombard V."/>
            <person name="Magnuson J."/>
            <person name="Maillard F."/>
            <person name="Murat C."/>
            <person name="Nolan M."/>
            <person name="Ohm R.A."/>
            <person name="Pangilinan J."/>
            <person name="Pereira M.F."/>
            <person name="Perotto S."/>
            <person name="Peter M."/>
            <person name="Pfister S."/>
            <person name="Riley R."/>
            <person name="Sitrit Y."/>
            <person name="Stielow J.B."/>
            <person name="Szollosi G."/>
            <person name="Zifcakova L."/>
            <person name="Stursova M."/>
            <person name="Spatafora J.W."/>
            <person name="Tedersoo L."/>
            <person name="Vaario L.M."/>
            <person name="Yamada A."/>
            <person name="Yan M."/>
            <person name="Wang P."/>
            <person name="Xu J."/>
            <person name="Bruns T."/>
            <person name="Baldrian P."/>
            <person name="Vilgalys R."/>
            <person name="Dunand C."/>
            <person name="Henrissat B."/>
            <person name="Grigoriev I.V."/>
            <person name="Hibbett D."/>
            <person name="Nagy L.G."/>
            <person name="Martin F.M."/>
        </authorList>
    </citation>
    <scope>NUCLEOTIDE SEQUENCE</scope>
    <source>
        <strain evidence="9">Prilba</strain>
    </source>
</reference>
<dbReference type="InterPro" id="IPR017907">
    <property type="entry name" value="Znf_RING_CS"/>
</dbReference>
<dbReference type="Gene3D" id="3.30.40.10">
    <property type="entry name" value="Zinc/RING finger domain, C3HC4 (zinc finger)"/>
    <property type="match status" value="1"/>
</dbReference>
<dbReference type="PROSITE" id="PS50089">
    <property type="entry name" value="ZF_RING_2"/>
    <property type="match status" value="1"/>
</dbReference>
<keyword evidence="2" id="KW-0479">Metal-binding</keyword>
<dbReference type="Proteomes" id="UP000759537">
    <property type="component" value="Unassembled WGS sequence"/>
</dbReference>
<feature type="domain" description="RING-type" evidence="8">
    <location>
        <begin position="431"/>
        <end position="459"/>
    </location>
</feature>
<name>A0A9P5MPR8_9AGAM</name>
<evidence type="ECO:0000256" key="2">
    <source>
        <dbReference type="ARBA" id="ARBA00022723"/>
    </source>
</evidence>
<dbReference type="InterPro" id="IPR001841">
    <property type="entry name" value="Znf_RING"/>
</dbReference>
<dbReference type="InterPro" id="IPR051628">
    <property type="entry name" value="LUBAC_E3_Ligases"/>
</dbReference>
<feature type="region of interest" description="Disordered" evidence="7">
    <location>
        <begin position="349"/>
        <end position="392"/>
    </location>
</feature>
<dbReference type="PROSITE" id="PS00518">
    <property type="entry name" value="ZF_RING_1"/>
    <property type="match status" value="1"/>
</dbReference>
<dbReference type="PANTHER" id="PTHR22770">
    <property type="entry name" value="UBIQUITIN CONJUGATING ENZYME 7 INTERACTING PROTEIN-RELATED"/>
    <property type="match status" value="1"/>
</dbReference>
<evidence type="ECO:0000256" key="5">
    <source>
        <dbReference type="ARBA" id="ARBA00022833"/>
    </source>
</evidence>
<feature type="compositionally biased region" description="Low complexity" evidence="7">
    <location>
        <begin position="349"/>
        <end position="359"/>
    </location>
</feature>
<protein>
    <recommendedName>
        <fullName evidence="8">RING-type domain-containing protein</fullName>
    </recommendedName>
</protein>
<comment type="pathway">
    <text evidence="1">Protein modification; protein ubiquitination.</text>
</comment>
<feature type="compositionally biased region" description="Low complexity" evidence="7">
    <location>
        <begin position="301"/>
        <end position="319"/>
    </location>
</feature>
<dbReference type="PANTHER" id="PTHR22770:SF47">
    <property type="entry name" value="E3 UBIQUITIN-PROTEIN LIGASE RNF216"/>
    <property type="match status" value="1"/>
</dbReference>
<dbReference type="InterPro" id="IPR027370">
    <property type="entry name" value="Znf-RING_euk"/>
</dbReference>
<keyword evidence="5" id="KW-0862">Zinc</keyword>
<evidence type="ECO:0000256" key="3">
    <source>
        <dbReference type="ARBA" id="ARBA00022771"/>
    </source>
</evidence>
<dbReference type="OrthoDB" id="1431934at2759"/>
<dbReference type="EMBL" id="WHVB01000046">
    <property type="protein sequence ID" value="KAF8465627.1"/>
    <property type="molecule type" value="Genomic_DNA"/>
</dbReference>
<evidence type="ECO:0000313" key="10">
    <source>
        <dbReference type="Proteomes" id="UP000759537"/>
    </source>
</evidence>
<evidence type="ECO:0000256" key="6">
    <source>
        <dbReference type="PROSITE-ProRule" id="PRU00175"/>
    </source>
</evidence>
<evidence type="ECO:0000256" key="7">
    <source>
        <dbReference type="SAM" id="MobiDB-lite"/>
    </source>
</evidence>
<feature type="region of interest" description="Disordered" evidence="7">
    <location>
        <begin position="299"/>
        <end position="333"/>
    </location>
</feature>
<comment type="caution">
    <text evidence="9">The sequence shown here is derived from an EMBL/GenBank/DDBJ whole genome shotgun (WGS) entry which is preliminary data.</text>
</comment>
<dbReference type="SUPFAM" id="SSF57850">
    <property type="entry name" value="RING/U-box"/>
    <property type="match status" value="1"/>
</dbReference>
<dbReference type="Pfam" id="PF13445">
    <property type="entry name" value="zf-RING_UBOX"/>
    <property type="match status" value="1"/>
</dbReference>
<keyword evidence="4" id="KW-0833">Ubl conjugation pathway</keyword>
<organism evidence="9 10">
    <name type="scientific">Russula ochroleuca</name>
    <dbReference type="NCBI Taxonomy" id="152965"/>
    <lineage>
        <taxon>Eukaryota</taxon>
        <taxon>Fungi</taxon>
        <taxon>Dikarya</taxon>
        <taxon>Basidiomycota</taxon>
        <taxon>Agaricomycotina</taxon>
        <taxon>Agaricomycetes</taxon>
        <taxon>Russulales</taxon>
        <taxon>Russulaceae</taxon>
        <taxon>Russula</taxon>
    </lineage>
</organism>
<evidence type="ECO:0000256" key="1">
    <source>
        <dbReference type="ARBA" id="ARBA00004906"/>
    </source>
</evidence>
<sequence length="559" mass="61869">MSSLKTTHLLHSLPQESPPNTEGIIDIKEISRIILADGLDSFECVLSYDDTGQYNTDETGVSACGLAALNFARIAFSMEQGGLQNADLLQAVLARECAEETTAIYATWPEDLHLDVEDICRVPLFEETLKLKTTTYGLPGVSGFRSLLTELSDLDSSAVVIIDHPPEIIACLKLRLAPRNVFIIFDSHPRLFYPTGAGMIVNTSIEDTARRLTELLATVDLPDSFLSQLLANYTGHVFIPHGVETPTTTWQADDADLEPSLSMQAENSELRSQIEFLKSEQQRLESEFKEAEARSRRQLEETLIQQQQQQQLRSSSDSLEYFDRPSAPPKHFSPPGLFAFVKQRFSNLSRPSSSKGSTSTFDPFGPDSSSAAKSSSGRAPGHAGSTPSPPSDYDDSIFYAMRLQHEFDKEDRALSAQRAELAMSAQRLFVCGICLEEMPYDSIARPDPCGHTFCRECLRGHVVARLSEQVSQSLALNLGLTDEQYRIWTEMEMVAFSVSLYCRKYVHTIHPPRSSPNVGIGASGRCSWPEMNTRKLKPSPVRFRAAIMHGASSVSSPST</sequence>
<evidence type="ECO:0000313" key="9">
    <source>
        <dbReference type="EMBL" id="KAF8465627.1"/>
    </source>
</evidence>
<gene>
    <name evidence="9" type="ORF">DFH94DRAFT_821802</name>
</gene>
<dbReference type="InterPro" id="IPR013083">
    <property type="entry name" value="Znf_RING/FYVE/PHD"/>
</dbReference>
<keyword evidence="10" id="KW-1185">Reference proteome</keyword>
<keyword evidence="3 6" id="KW-0863">Zinc-finger</keyword>
<evidence type="ECO:0000256" key="4">
    <source>
        <dbReference type="ARBA" id="ARBA00022786"/>
    </source>
</evidence>
<evidence type="ECO:0000259" key="8">
    <source>
        <dbReference type="PROSITE" id="PS50089"/>
    </source>
</evidence>
<proteinExistence type="predicted"/>